<keyword evidence="4" id="KW-0732">Signal</keyword>
<comment type="similarity">
    <text evidence="1">Belongs to the transglycosylase Slt family.</text>
</comment>
<organism evidence="6 7">
    <name type="scientific">Methylobacterium currus</name>
    <dbReference type="NCBI Taxonomy" id="2051553"/>
    <lineage>
        <taxon>Bacteria</taxon>
        <taxon>Pseudomonadati</taxon>
        <taxon>Pseudomonadota</taxon>
        <taxon>Alphaproteobacteria</taxon>
        <taxon>Hyphomicrobiales</taxon>
        <taxon>Methylobacteriaceae</taxon>
        <taxon>Methylobacterium</taxon>
    </lineage>
</organism>
<dbReference type="RefSeq" id="WP_099957437.1">
    <property type="nucleotide sequence ID" value="NZ_CP028844.1"/>
</dbReference>
<dbReference type="KEGG" id="mee:DA075_33785"/>
<evidence type="ECO:0000256" key="3">
    <source>
        <dbReference type="SAM" id="MobiDB-lite"/>
    </source>
</evidence>
<reference evidence="6 7" key="1">
    <citation type="submission" date="2018-04" db="EMBL/GenBank/DDBJ databases">
        <title>Methylobacterium sp. PR1016A genome.</title>
        <authorList>
            <person name="Park W."/>
        </authorList>
    </citation>
    <scope>NUCLEOTIDE SEQUENCE [LARGE SCALE GENOMIC DNA]</scope>
    <source>
        <strain evidence="6 7">PR1016A</strain>
    </source>
</reference>
<proteinExistence type="inferred from homology"/>
<sequence length="253" mass="26487">MPAARRQPAVGGRIILRRAAFLLLSGLILAAPGASTAYAQQAPAERPSRSDPYGAFIAEAAQRFGVPEAWIRAVMRAESAGDVRAISPAGAMGLMQIMPATWADLRVRHRLGGNPYDPRDNILAGAAYLREMHDRYGSPGFLAAYNAGPGRYEEYLAGRPLPAETRAYVAALAPVVGGGDLTGPVVVAAADPLAWTRAPLFVVQSSGRASAVPLQTEREPDATTAAAPERDEGPVAAPTDGLFVARNVPGGPR</sequence>
<dbReference type="PANTHER" id="PTHR37423">
    <property type="entry name" value="SOLUBLE LYTIC MUREIN TRANSGLYCOSYLASE-RELATED"/>
    <property type="match status" value="1"/>
</dbReference>
<dbReference type="Proteomes" id="UP000244755">
    <property type="component" value="Chromosome 2"/>
</dbReference>
<dbReference type="OrthoDB" id="9801695at2"/>
<dbReference type="Gene3D" id="1.10.530.10">
    <property type="match status" value="1"/>
</dbReference>
<evidence type="ECO:0000313" key="6">
    <source>
        <dbReference type="EMBL" id="AWB25802.1"/>
    </source>
</evidence>
<dbReference type="PANTHER" id="PTHR37423:SF2">
    <property type="entry name" value="MEMBRANE-BOUND LYTIC MUREIN TRANSGLYCOSYLASE C"/>
    <property type="match status" value="1"/>
</dbReference>
<evidence type="ECO:0000313" key="7">
    <source>
        <dbReference type="Proteomes" id="UP000244755"/>
    </source>
</evidence>
<dbReference type="InterPro" id="IPR023346">
    <property type="entry name" value="Lysozyme-like_dom_sf"/>
</dbReference>
<evidence type="ECO:0000256" key="1">
    <source>
        <dbReference type="ARBA" id="ARBA00007734"/>
    </source>
</evidence>
<dbReference type="Pfam" id="PF01464">
    <property type="entry name" value="SLT"/>
    <property type="match status" value="1"/>
</dbReference>
<name>A0A2R4WW84_9HYPH</name>
<keyword evidence="7" id="KW-1185">Reference proteome</keyword>
<dbReference type="InterPro" id="IPR008258">
    <property type="entry name" value="Transglycosylase_SLT_dom_1"/>
</dbReference>
<dbReference type="SUPFAM" id="SSF53955">
    <property type="entry name" value="Lysozyme-like"/>
    <property type="match status" value="1"/>
</dbReference>
<evidence type="ECO:0000259" key="5">
    <source>
        <dbReference type="Pfam" id="PF01464"/>
    </source>
</evidence>
<protein>
    <submittedName>
        <fullName evidence="6">Lytic transglycosylase</fullName>
    </submittedName>
</protein>
<gene>
    <name evidence="6" type="ORF">DA075_33785</name>
</gene>
<evidence type="ECO:0000256" key="4">
    <source>
        <dbReference type="SAM" id="SignalP"/>
    </source>
</evidence>
<feature type="domain" description="Transglycosylase SLT" evidence="5">
    <location>
        <begin position="57"/>
        <end position="156"/>
    </location>
</feature>
<feature type="region of interest" description="Disordered" evidence="3">
    <location>
        <begin position="210"/>
        <end position="253"/>
    </location>
</feature>
<feature type="signal peptide" evidence="4">
    <location>
        <begin position="1"/>
        <end position="30"/>
    </location>
</feature>
<dbReference type="AlphaFoldDB" id="A0A2R4WW84"/>
<dbReference type="CDD" id="cd00254">
    <property type="entry name" value="LT-like"/>
    <property type="match status" value="1"/>
</dbReference>
<comment type="similarity">
    <text evidence="2">Belongs to the virb1 family.</text>
</comment>
<accession>A0A2R4WW84</accession>
<evidence type="ECO:0000256" key="2">
    <source>
        <dbReference type="ARBA" id="ARBA00009387"/>
    </source>
</evidence>
<feature type="chain" id="PRO_5015351298" evidence="4">
    <location>
        <begin position="31"/>
        <end position="253"/>
    </location>
</feature>
<dbReference type="EMBL" id="CP028844">
    <property type="protein sequence ID" value="AWB25802.1"/>
    <property type="molecule type" value="Genomic_DNA"/>
</dbReference>